<dbReference type="EMBL" id="HBGY01012620">
    <property type="protein sequence ID" value="CAD9573049.1"/>
    <property type="molecule type" value="Transcribed_RNA"/>
</dbReference>
<dbReference type="PANTHER" id="PTHR14027">
    <property type="entry name" value="RNA POLYMERASE-ASSOCIATED PROTEIN CTR9"/>
    <property type="match status" value="1"/>
</dbReference>
<dbReference type="GO" id="GO:0016593">
    <property type="term" value="C:Cdc73/Paf1 complex"/>
    <property type="evidence" value="ECO:0007669"/>
    <property type="project" value="TreeGrafter"/>
</dbReference>
<dbReference type="SUPFAM" id="SSF81901">
    <property type="entry name" value="HCP-like"/>
    <property type="match status" value="1"/>
</dbReference>
<dbReference type="InterPro" id="IPR011990">
    <property type="entry name" value="TPR-like_helical_dom_sf"/>
</dbReference>
<keyword evidence="2" id="KW-0802">TPR repeat</keyword>
<feature type="compositionally biased region" description="Acidic residues" evidence="4">
    <location>
        <begin position="1052"/>
        <end position="1062"/>
    </location>
</feature>
<feature type="region of interest" description="Disordered" evidence="4">
    <location>
        <begin position="975"/>
        <end position="1100"/>
    </location>
</feature>
<protein>
    <submittedName>
        <fullName evidence="5">Uncharacterized protein</fullName>
    </submittedName>
</protein>
<dbReference type="InterPro" id="IPR031101">
    <property type="entry name" value="Ctr9"/>
</dbReference>
<proteinExistence type="predicted"/>
<evidence type="ECO:0000313" key="5">
    <source>
        <dbReference type="EMBL" id="CAD9573049.1"/>
    </source>
</evidence>
<name>A0A7S2P2D3_9STRA</name>
<organism evidence="5">
    <name type="scientific">Leptocylindrus danicus</name>
    <dbReference type="NCBI Taxonomy" id="163516"/>
    <lineage>
        <taxon>Eukaryota</taxon>
        <taxon>Sar</taxon>
        <taxon>Stramenopiles</taxon>
        <taxon>Ochrophyta</taxon>
        <taxon>Bacillariophyta</taxon>
        <taxon>Coscinodiscophyceae</taxon>
        <taxon>Chaetocerotophycidae</taxon>
        <taxon>Leptocylindrales</taxon>
        <taxon>Leptocylindraceae</taxon>
        <taxon>Leptocylindrus</taxon>
    </lineage>
</organism>
<dbReference type="AlphaFoldDB" id="A0A7S2P2D3"/>
<evidence type="ECO:0000256" key="4">
    <source>
        <dbReference type="SAM" id="MobiDB-lite"/>
    </source>
</evidence>
<feature type="region of interest" description="Disordered" evidence="4">
    <location>
        <begin position="925"/>
        <end position="956"/>
    </location>
</feature>
<evidence type="ECO:0000256" key="3">
    <source>
        <dbReference type="SAM" id="Coils"/>
    </source>
</evidence>
<keyword evidence="3" id="KW-0175">Coiled coil</keyword>
<sequence length="1100" mass="122815">MDTNDPNQKDELLRMNATMGILLVTLANLVEDKNETDDLRASAEHYFTTATKLDTFYPVTWVGKGLLNLSLCRYDQAKFFFDTTLKHTGKVLPALLGMGCTCYYQQNYQGAMKYFEEGVKLYGGEASHPAVFSDILTLYSLTLAKLGQIDRAIYGFGRAIFYNKENVVASVSKSVLEMGGIGMDVISGEEEESRVNRILQTLSLANILDSTNATAQILLSNFYFFKWSSVEGVTVDTFAGKDKVVCNADVTRALAVGDHIRIGQTFDTLITEIDEKAITFADPYPKSESGLPLFRKDYDRVEDMTKIAYKSTTNRFLQSEALTTLAKVLHCKRDFSGAKKCLIKATELTGKDSTNVVAVWELVQCFVVEGKYDKASTYLKKLVALQPKSPEPHALLALILAGTDLVGERAQILNSLKKATELSNDAVEFLILEANILQHAREYNLSLKGYKKVIDTLESVGDEIWMNMGIVCFELGLFDESMKYLTNCASELKKSDKFEEIEDFKLNEKDNRDLFITVVDGTERVWLNCTLAFNVARVHEGVGRHKAAAEIYKLIITAHPSYVNAYMRLACLSRDLGDLNSCAKWLGLAIKSQATDDGSSSSSTNPEVLTLVGNLHTSLSDWAPAQQIFNQLASGSASTYSQLSLANIYFSNLVAGSKYAKHLGHAADFYRRIIVKDPSNLYAALGLGTILAEKGDLNRSKECFNIVRSSSNDTIPDVLINSGHIYLAQQRHAEALQMYQTYLDRTDKVTKNKSDVNTVLLYIAYAYYDWARFMEGYNSVKSAPANEYYNKCMEYLNLALGDDVEDGKSKSSHSYMLKYNLCMTKLAAANCTLRKFGRNIKRTSDEIRKALENLEESLAFVESLLKLKNDAQFAKKVPVGRSILVNFISQCRQNIDSAKSHLNEELKKESEAETLRQIQRRQAELAAQKDQHKAALQREEEKRRMEEADAKAKAKMDKVQDLVSGWEQQAALEASKKSAKKGKKGSDEIFVDGDAQAPEVDTSQLFDASSSDEDDNKDISADYDPNNDKVKTESKAKPEAKEEKPTLTSADLFDESSSDEELVQTSSSSNTRKKKLNESDEDGDGGEEDLRKKKRRVVED</sequence>
<dbReference type="InterPro" id="IPR019734">
    <property type="entry name" value="TPR_rpt"/>
</dbReference>
<gene>
    <name evidence="5" type="ORF">LDAN0321_LOCUS8050</name>
</gene>
<feature type="compositionally biased region" description="Basic and acidic residues" evidence="4">
    <location>
        <begin position="1026"/>
        <end position="1045"/>
    </location>
</feature>
<dbReference type="GO" id="GO:0006368">
    <property type="term" value="P:transcription elongation by RNA polymerase II"/>
    <property type="evidence" value="ECO:0007669"/>
    <property type="project" value="TreeGrafter"/>
</dbReference>
<dbReference type="Gene3D" id="1.25.40.10">
    <property type="entry name" value="Tetratricopeptide repeat domain"/>
    <property type="match status" value="3"/>
</dbReference>
<evidence type="ECO:0000256" key="2">
    <source>
        <dbReference type="ARBA" id="ARBA00022803"/>
    </source>
</evidence>
<reference evidence="5" key="1">
    <citation type="submission" date="2021-01" db="EMBL/GenBank/DDBJ databases">
        <authorList>
            <person name="Corre E."/>
            <person name="Pelletier E."/>
            <person name="Niang G."/>
            <person name="Scheremetjew M."/>
            <person name="Finn R."/>
            <person name="Kale V."/>
            <person name="Holt S."/>
            <person name="Cochrane G."/>
            <person name="Meng A."/>
            <person name="Brown T."/>
            <person name="Cohen L."/>
        </authorList>
    </citation>
    <scope>NUCLEOTIDE SEQUENCE</scope>
    <source>
        <strain evidence="5">B650</strain>
    </source>
</reference>
<evidence type="ECO:0000256" key="1">
    <source>
        <dbReference type="ARBA" id="ARBA00022737"/>
    </source>
</evidence>
<dbReference type="SMART" id="SM00028">
    <property type="entry name" value="TPR"/>
    <property type="match status" value="9"/>
</dbReference>
<keyword evidence="1" id="KW-0677">Repeat</keyword>
<dbReference type="GO" id="GO:0006355">
    <property type="term" value="P:regulation of DNA-templated transcription"/>
    <property type="evidence" value="ECO:0007669"/>
    <property type="project" value="InterPro"/>
</dbReference>
<feature type="coiled-coil region" evidence="3">
    <location>
        <begin position="833"/>
        <end position="871"/>
    </location>
</feature>
<accession>A0A7S2P2D3</accession>
<dbReference type="SUPFAM" id="SSF48452">
    <property type="entry name" value="TPR-like"/>
    <property type="match status" value="2"/>
</dbReference>
<dbReference type="PANTHER" id="PTHR14027:SF2">
    <property type="entry name" value="RNA POLYMERASE-ASSOCIATED PROTEIN CTR9 HOMOLOG"/>
    <property type="match status" value="1"/>
</dbReference>
<dbReference type="GO" id="GO:0000993">
    <property type="term" value="F:RNA polymerase II complex binding"/>
    <property type="evidence" value="ECO:0007669"/>
    <property type="project" value="TreeGrafter"/>
</dbReference>